<dbReference type="EMBL" id="BHGK01000001">
    <property type="protein sequence ID" value="GCA66826.1"/>
    <property type="molecule type" value="Genomic_DNA"/>
</dbReference>
<dbReference type="RefSeq" id="WP_119297867.1">
    <property type="nucleotide sequence ID" value="NZ_BHGK01000001.1"/>
</dbReference>
<protein>
    <submittedName>
        <fullName evidence="1">Uncharacterized protein</fullName>
    </submittedName>
</protein>
<dbReference type="Proteomes" id="UP000265643">
    <property type="component" value="Unassembled WGS sequence"/>
</dbReference>
<keyword evidence="2" id="KW-1185">Reference proteome</keyword>
<gene>
    <name evidence="1" type="ORF">KGMB01110_12620</name>
</gene>
<organism evidence="1 2">
    <name type="scientific">Mediterraneibacter butyricigenes</name>
    <dbReference type="NCBI Taxonomy" id="2316025"/>
    <lineage>
        <taxon>Bacteria</taxon>
        <taxon>Bacillati</taxon>
        <taxon>Bacillota</taxon>
        <taxon>Clostridia</taxon>
        <taxon>Lachnospirales</taxon>
        <taxon>Lachnospiraceae</taxon>
        <taxon>Mediterraneibacter</taxon>
    </lineage>
</organism>
<accession>A0A391P3Y5</accession>
<evidence type="ECO:0000313" key="1">
    <source>
        <dbReference type="EMBL" id="GCA66826.1"/>
    </source>
</evidence>
<dbReference type="Pfam" id="PF20190">
    <property type="entry name" value="DUF6553"/>
    <property type="match status" value="1"/>
</dbReference>
<sequence>MDHTWTESFYQETDAAKRFDILKENTGKEKTPADVYREELWIARYGKRRPKNDAFVGALMELKYLAEGSSLDPGGKKKRQAAKVIASLGMAGAETKEREYQEILLAELKNVFLKFIEVSRGGRGFTSLVFGMGQLSEEGVVKKIAEQISTIAFQTPHMLRMDREFAVLQEAALQVFRQEYPNREHFLKK</sequence>
<proteinExistence type="predicted"/>
<dbReference type="AlphaFoldDB" id="A0A391P3Y5"/>
<name>A0A391P3Y5_9FIRM</name>
<dbReference type="InterPro" id="IPR046683">
    <property type="entry name" value="DUF6553"/>
</dbReference>
<evidence type="ECO:0000313" key="2">
    <source>
        <dbReference type="Proteomes" id="UP000265643"/>
    </source>
</evidence>
<comment type="caution">
    <text evidence="1">The sequence shown here is derived from an EMBL/GenBank/DDBJ whole genome shotgun (WGS) entry which is preliminary data.</text>
</comment>
<reference evidence="2" key="1">
    <citation type="submission" date="2018-09" db="EMBL/GenBank/DDBJ databases">
        <title>Draft Genome Sequence of Mediterraneibacter sp. KCTC 15684.</title>
        <authorList>
            <person name="Kim J.S."/>
            <person name="Han K.I."/>
            <person name="Suh M.K."/>
            <person name="Lee K.C."/>
            <person name="Eom M.K."/>
            <person name="Lee J.H."/>
            <person name="Park S.H."/>
            <person name="Kang S.W."/>
            <person name="Park J.E."/>
            <person name="Oh B.S."/>
            <person name="Yu S.Y."/>
            <person name="Choi S.H."/>
            <person name="Lee D.H."/>
            <person name="Yoon H."/>
            <person name="Kim B."/>
            <person name="Yang S.J."/>
            <person name="Lee J.S."/>
        </authorList>
    </citation>
    <scope>NUCLEOTIDE SEQUENCE [LARGE SCALE GENOMIC DNA]</scope>
    <source>
        <strain evidence="2">KCTC 15684</strain>
    </source>
</reference>